<feature type="transmembrane region" description="Helical" evidence="2">
    <location>
        <begin position="333"/>
        <end position="355"/>
    </location>
</feature>
<feature type="transmembrane region" description="Helical" evidence="2">
    <location>
        <begin position="178"/>
        <end position="198"/>
    </location>
</feature>
<dbReference type="InterPro" id="IPR012507">
    <property type="entry name" value="YibE_F"/>
</dbReference>
<evidence type="ECO:0000313" key="4">
    <source>
        <dbReference type="Proteomes" id="UP000523000"/>
    </source>
</evidence>
<keyword evidence="2" id="KW-1133">Transmembrane helix</keyword>
<reference evidence="3 4" key="1">
    <citation type="submission" date="2020-08" db="EMBL/GenBank/DDBJ databases">
        <title>Sequencing the genomes of 1000 actinobacteria strains.</title>
        <authorList>
            <person name="Klenk H.-P."/>
        </authorList>
    </citation>
    <scope>NUCLEOTIDE SEQUENCE [LARGE SCALE GENOMIC DNA]</scope>
    <source>
        <strain evidence="3 4">DSM 22826</strain>
    </source>
</reference>
<dbReference type="RefSeq" id="WP_312855583.1">
    <property type="nucleotide sequence ID" value="NZ_BAABGK010000103.1"/>
</dbReference>
<sequence length="425" mass="43941">MGSGHGHDGIVLTDPLRRRRANILLSVLLIPVALAALVGTIWLWPGPAADRVSLGDPYGTSTGVSMRTGTVERTEPGICPSSQGLDDVGGRELTCNLTYVVPATGGVAVALEVPPEILAARDLRPGDRVRFLDLSAASNAMAAPYIFVDFVRTAPVLLLAALYALVVCLVARWRGARAILGLIGGFCFIAYFMLPALLEGRPPLLVGLVGSVVIMFGALYFAHGFSARTSTALLGTLFGLGVTAALAIWATDAAYLTGATGEESYLLGSAAPELSLSGLLVCGLLIAGLGVLNDVTITQSSAVWELAEISPGSSSRELFTSAMRIGRDHIASTVYTIAFAYAGAALPVLILVGMYDRPLLDSLTGGELAEEVVRILVGSIGLVLSIPVTTAVAVAVVKAVGPGASASPTRQGRRGRRSVTSSTTS</sequence>
<dbReference type="EMBL" id="JACHVS010000001">
    <property type="protein sequence ID" value="MBB2994368.1"/>
    <property type="molecule type" value="Genomic_DNA"/>
</dbReference>
<evidence type="ECO:0000256" key="2">
    <source>
        <dbReference type="SAM" id="Phobius"/>
    </source>
</evidence>
<dbReference type="AlphaFoldDB" id="A0A839QDS8"/>
<dbReference type="PANTHER" id="PTHR41771">
    <property type="entry name" value="MEMBRANE PROTEIN-RELATED"/>
    <property type="match status" value="1"/>
</dbReference>
<dbReference type="Proteomes" id="UP000523000">
    <property type="component" value="Unassembled WGS sequence"/>
</dbReference>
<feature type="region of interest" description="Disordered" evidence="1">
    <location>
        <begin position="404"/>
        <end position="425"/>
    </location>
</feature>
<keyword evidence="2" id="KW-0472">Membrane</keyword>
<feature type="transmembrane region" description="Helical" evidence="2">
    <location>
        <begin position="21"/>
        <end position="44"/>
    </location>
</feature>
<keyword evidence="4" id="KW-1185">Reference proteome</keyword>
<evidence type="ECO:0000313" key="3">
    <source>
        <dbReference type="EMBL" id="MBB2994368.1"/>
    </source>
</evidence>
<feature type="transmembrane region" description="Helical" evidence="2">
    <location>
        <begin position="375"/>
        <end position="397"/>
    </location>
</feature>
<gene>
    <name evidence="3" type="ORF">E9229_000559</name>
</gene>
<evidence type="ECO:0000256" key="1">
    <source>
        <dbReference type="SAM" id="MobiDB-lite"/>
    </source>
</evidence>
<keyword evidence="2" id="KW-0812">Transmembrane</keyword>
<dbReference type="PANTHER" id="PTHR41771:SF1">
    <property type="entry name" value="MEMBRANE PROTEIN"/>
    <property type="match status" value="1"/>
</dbReference>
<comment type="caution">
    <text evidence="3">The sequence shown here is derived from an EMBL/GenBank/DDBJ whole genome shotgun (WGS) entry which is preliminary data.</text>
</comment>
<proteinExistence type="predicted"/>
<feature type="transmembrane region" description="Helical" evidence="2">
    <location>
        <begin position="150"/>
        <end position="171"/>
    </location>
</feature>
<feature type="transmembrane region" description="Helical" evidence="2">
    <location>
        <begin position="204"/>
        <end position="222"/>
    </location>
</feature>
<feature type="transmembrane region" description="Helical" evidence="2">
    <location>
        <begin position="231"/>
        <end position="250"/>
    </location>
</feature>
<organism evidence="3 4">
    <name type="scientific">Paeniglutamicibacter cryotolerans</name>
    <dbReference type="NCBI Taxonomy" id="670079"/>
    <lineage>
        <taxon>Bacteria</taxon>
        <taxon>Bacillati</taxon>
        <taxon>Actinomycetota</taxon>
        <taxon>Actinomycetes</taxon>
        <taxon>Micrococcales</taxon>
        <taxon>Micrococcaceae</taxon>
        <taxon>Paeniglutamicibacter</taxon>
    </lineage>
</organism>
<feature type="transmembrane region" description="Helical" evidence="2">
    <location>
        <begin position="270"/>
        <end position="292"/>
    </location>
</feature>
<dbReference type="Pfam" id="PF07907">
    <property type="entry name" value="YibE_F"/>
    <property type="match status" value="1"/>
</dbReference>
<protein>
    <submittedName>
        <fullName evidence="3">Putative membrane protein</fullName>
    </submittedName>
</protein>
<accession>A0A839QDS8</accession>
<name>A0A839QDS8_9MICC</name>